<dbReference type="AlphaFoldDB" id="A0A2P2PUA8"/>
<accession>A0A2P2PUA8</accession>
<dbReference type="EMBL" id="GGEC01077840">
    <property type="protein sequence ID" value="MBX58324.1"/>
    <property type="molecule type" value="Transcribed_RNA"/>
</dbReference>
<protein>
    <submittedName>
        <fullName evidence="1">Uncharacterized protein</fullName>
    </submittedName>
</protein>
<organism evidence="1">
    <name type="scientific">Rhizophora mucronata</name>
    <name type="common">Asiatic mangrove</name>
    <dbReference type="NCBI Taxonomy" id="61149"/>
    <lineage>
        <taxon>Eukaryota</taxon>
        <taxon>Viridiplantae</taxon>
        <taxon>Streptophyta</taxon>
        <taxon>Embryophyta</taxon>
        <taxon>Tracheophyta</taxon>
        <taxon>Spermatophyta</taxon>
        <taxon>Magnoliopsida</taxon>
        <taxon>eudicotyledons</taxon>
        <taxon>Gunneridae</taxon>
        <taxon>Pentapetalae</taxon>
        <taxon>rosids</taxon>
        <taxon>fabids</taxon>
        <taxon>Malpighiales</taxon>
        <taxon>Rhizophoraceae</taxon>
        <taxon>Rhizophora</taxon>
    </lineage>
</organism>
<name>A0A2P2PUA8_RHIMU</name>
<reference evidence="1" key="1">
    <citation type="submission" date="2018-02" db="EMBL/GenBank/DDBJ databases">
        <title>Rhizophora mucronata_Transcriptome.</title>
        <authorList>
            <person name="Meera S.P."/>
            <person name="Sreeshan A."/>
            <person name="Augustine A."/>
        </authorList>
    </citation>
    <scope>NUCLEOTIDE SEQUENCE</scope>
    <source>
        <tissue evidence="1">Leaf</tissue>
    </source>
</reference>
<proteinExistence type="predicted"/>
<sequence length="53" mass="6190">MMTTFCYNAKRLAAPVSLKAEFPGVYSPLYFGVWILELHWEHVFFSFFDPGDL</sequence>
<evidence type="ECO:0000313" key="1">
    <source>
        <dbReference type="EMBL" id="MBX58324.1"/>
    </source>
</evidence>